<dbReference type="Pfam" id="PF00543">
    <property type="entry name" value="P-II"/>
    <property type="match status" value="1"/>
</dbReference>
<dbReference type="EMBL" id="ACJM01000002">
    <property type="protein sequence ID" value="EEG78498.1"/>
    <property type="molecule type" value="Genomic_DNA"/>
</dbReference>
<dbReference type="InterPro" id="IPR002187">
    <property type="entry name" value="N-reg_PII"/>
</dbReference>
<dbReference type="GO" id="GO:0006808">
    <property type="term" value="P:regulation of nitrogen utilization"/>
    <property type="evidence" value="ECO:0007669"/>
    <property type="project" value="InterPro"/>
</dbReference>
<proteinExistence type="predicted"/>
<keyword evidence="2" id="KW-1185">Reference proteome</keyword>
<dbReference type="Proteomes" id="UP000006443">
    <property type="component" value="Unassembled WGS sequence"/>
</dbReference>
<accession>C0GDL5</accession>
<dbReference type="STRING" id="555088.DealDRAFT_0428"/>
<sequence length="117" mass="12684">MDMLTIILNNTEDLDAVLETLLKVGVRGATVIDSSGMGRTLCTKVPLFGGIRNLFEDCRPNNVTIFSVIKDPGKLRNAINAVKKTMGDLERPGAGFMFVVPVTEAYGFAPELNGHDE</sequence>
<comment type="caution">
    <text evidence="1">The sequence shown here is derived from an EMBL/GenBank/DDBJ whole genome shotgun (WGS) entry which is preliminary data.</text>
</comment>
<dbReference type="PROSITE" id="PS51343">
    <property type="entry name" value="PII_GLNB_DOM"/>
    <property type="match status" value="1"/>
</dbReference>
<name>C0GDL5_DETAL</name>
<dbReference type="GO" id="GO:0030234">
    <property type="term" value="F:enzyme regulator activity"/>
    <property type="evidence" value="ECO:0007669"/>
    <property type="project" value="InterPro"/>
</dbReference>
<dbReference type="SUPFAM" id="SSF54913">
    <property type="entry name" value="GlnB-like"/>
    <property type="match status" value="1"/>
</dbReference>
<evidence type="ECO:0000313" key="2">
    <source>
        <dbReference type="Proteomes" id="UP000006443"/>
    </source>
</evidence>
<protein>
    <submittedName>
        <fullName evidence="1">Nitrogen regulatory protein P-II</fullName>
    </submittedName>
</protein>
<reference evidence="1 2" key="1">
    <citation type="submission" date="2009-02" db="EMBL/GenBank/DDBJ databases">
        <title>Sequencing of the draft genome and assembly of Dethiobacter alkaliphilus AHT 1.</title>
        <authorList>
            <consortium name="US DOE Joint Genome Institute (JGI-PGF)"/>
            <person name="Lucas S."/>
            <person name="Copeland A."/>
            <person name="Lapidus A."/>
            <person name="Glavina del Rio T."/>
            <person name="Dalin E."/>
            <person name="Tice H."/>
            <person name="Bruce D."/>
            <person name="Goodwin L."/>
            <person name="Pitluck S."/>
            <person name="Larimer F."/>
            <person name="Land M.L."/>
            <person name="Hauser L."/>
            <person name="Muyzer G."/>
        </authorList>
    </citation>
    <scope>NUCLEOTIDE SEQUENCE [LARGE SCALE GENOMIC DNA]</scope>
    <source>
        <strain evidence="1 2">AHT 1</strain>
    </source>
</reference>
<evidence type="ECO:0000313" key="1">
    <source>
        <dbReference type="EMBL" id="EEG78498.1"/>
    </source>
</evidence>
<dbReference type="InterPro" id="IPR011322">
    <property type="entry name" value="N-reg_PII-like_a/b"/>
</dbReference>
<dbReference type="OrthoDB" id="9810781at2"/>
<dbReference type="InterPro" id="IPR015867">
    <property type="entry name" value="N-reg_PII/ATP_PRibTrfase_C"/>
</dbReference>
<dbReference type="Gene3D" id="3.30.70.120">
    <property type="match status" value="1"/>
</dbReference>
<gene>
    <name evidence="1" type="ORF">DealDRAFT_0428</name>
</gene>
<dbReference type="AlphaFoldDB" id="C0GDL5"/>
<dbReference type="eggNOG" id="COG0347">
    <property type="taxonomic scope" value="Bacteria"/>
</dbReference>
<organism evidence="1 2">
    <name type="scientific">Dethiobacter alkaliphilus AHT 1</name>
    <dbReference type="NCBI Taxonomy" id="555088"/>
    <lineage>
        <taxon>Bacteria</taxon>
        <taxon>Bacillati</taxon>
        <taxon>Bacillota</taxon>
        <taxon>Dethiobacteria</taxon>
        <taxon>Dethiobacterales</taxon>
        <taxon>Dethiobacteraceae</taxon>
        <taxon>Dethiobacter</taxon>
    </lineage>
</organism>
<dbReference type="RefSeq" id="WP_008514416.1">
    <property type="nucleotide sequence ID" value="NZ_ACJM01000002.1"/>
</dbReference>